<keyword evidence="3 6" id="KW-0067">ATP-binding</keyword>
<feature type="domain" description="ABC transporter" evidence="5">
    <location>
        <begin position="24"/>
        <end position="258"/>
    </location>
</feature>
<protein>
    <submittedName>
        <fullName evidence="6">ABC transporter ATP-binding protein</fullName>
    </submittedName>
</protein>
<keyword evidence="1" id="KW-0813">Transport</keyword>
<evidence type="ECO:0000256" key="4">
    <source>
        <dbReference type="SAM" id="MobiDB-lite"/>
    </source>
</evidence>
<feature type="region of interest" description="Disordered" evidence="4">
    <location>
        <begin position="1"/>
        <end position="21"/>
    </location>
</feature>
<dbReference type="InterPro" id="IPR027417">
    <property type="entry name" value="P-loop_NTPase"/>
</dbReference>
<dbReference type="GO" id="GO:0005524">
    <property type="term" value="F:ATP binding"/>
    <property type="evidence" value="ECO:0007669"/>
    <property type="project" value="UniProtKB-KW"/>
</dbReference>
<dbReference type="InterPro" id="IPR003593">
    <property type="entry name" value="AAA+_ATPase"/>
</dbReference>
<accession>A0A455T8B5</accession>
<dbReference type="GO" id="GO:0042941">
    <property type="term" value="P:D-alanine transmembrane transport"/>
    <property type="evidence" value="ECO:0007669"/>
    <property type="project" value="TreeGrafter"/>
</dbReference>
<dbReference type="SMART" id="SM00382">
    <property type="entry name" value="AAA"/>
    <property type="match status" value="1"/>
</dbReference>
<sequence>MSDVLSPPMASKSTGSQQRPEPLLELQGVTKFFDGLPAVKQLDFAVWRGEIVGIIGPNGAGKTTMIGLISGTLPLSSGQIRYRGHDISRLSPHQRAHLGIARTFQVTQPFKGLSVRENVMIGALFGRRGLKQAAAREAADAVLERVGLAAKAHYRADQLTVADRKRLELARALALEPELLLLDEVMAGLTRPEVEQAIALIRSIHDTGVTVLVIEHVMQAIMGLSQRIMVLHQGSKIAEGPPEQVLTDQRVIEAYLGERYAREQQARLGAARSTSESAKDGQEVQG</sequence>
<evidence type="ECO:0000256" key="1">
    <source>
        <dbReference type="ARBA" id="ARBA00022448"/>
    </source>
</evidence>
<dbReference type="GO" id="GO:0005886">
    <property type="term" value="C:plasma membrane"/>
    <property type="evidence" value="ECO:0007669"/>
    <property type="project" value="TreeGrafter"/>
</dbReference>
<dbReference type="GO" id="GO:0015192">
    <property type="term" value="F:L-phenylalanine transmembrane transporter activity"/>
    <property type="evidence" value="ECO:0007669"/>
    <property type="project" value="TreeGrafter"/>
</dbReference>
<dbReference type="GO" id="GO:1903805">
    <property type="term" value="P:L-valine import across plasma membrane"/>
    <property type="evidence" value="ECO:0007669"/>
    <property type="project" value="TreeGrafter"/>
</dbReference>
<dbReference type="GO" id="GO:0015808">
    <property type="term" value="P:L-alanine transport"/>
    <property type="evidence" value="ECO:0007669"/>
    <property type="project" value="TreeGrafter"/>
</dbReference>
<evidence type="ECO:0000256" key="2">
    <source>
        <dbReference type="ARBA" id="ARBA00022741"/>
    </source>
</evidence>
<evidence type="ECO:0000259" key="5">
    <source>
        <dbReference type="PROSITE" id="PS50893"/>
    </source>
</evidence>
<dbReference type="PANTHER" id="PTHR45772:SF7">
    <property type="entry name" value="AMINO ACID ABC TRANSPORTER ATP-BINDING PROTEIN"/>
    <property type="match status" value="1"/>
</dbReference>
<dbReference type="PANTHER" id="PTHR45772">
    <property type="entry name" value="CONSERVED COMPONENT OF ABC TRANSPORTER FOR NATURAL AMINO ACIDS-RELATED"/>
    <property type="match status" value="1"/>
</dbReference>
<dbReference type="InterPro" id="IPR051120">
    <property type="entry name" value="ABC_AA/LPS_Transport"/>
</dbReference>
<dbReference type="GO" id="GO:0005304">
    <property type="term" value="F:L-valine transmembrane transporter activity"/>
    <property type="evidence" value="ECO:0007669"/>
    <property type="project" value="TreeGrafter"/>
</dbReference>
<dbReference type="GO" id="GO:0016887">
    <property type="term" value="F:ATP hydrolysis activity"/>
    <property type="evidence" value="ECO:0007669"/>
    <property type="project" value="InterPro"/>
</dbReference>
<dbReference type="GO" id="GO:0015188">
    <property type="term" value="F:L-isoleucine transmembrane transporter activity"/>
    <property type="evidence" value="ECO:0007669"/>
    <property type="project" value="TreeGrafter"/>
</dbReference>
<dbReference type="EMBL" id="AP019377">
    <property type="protein sequence ID" value="BBH95718.1"/>
    <property type="molecule type" value="Genomic_DNA"/>
</dbReference>
<dbReference type="SUPFAM" id="SSF52540">
    <property type="entry name" value="P-loop containing nucleoside triphosphate hydrolases"/>
    <property type="match status" value="1"/>
</dbReference>
<dbReference type="InterPro" id="IPR032823">
    <property type="entry name" value="BCA_ABC_TP_C"/>
</dbReference>
<dbReference type="CDD" id="cd03219">
    <property type="entry name" value="ABC_Mj1267_LivG_branched"/>
    <property type="match status" value="1"/>
</dbReference>
<evidence type="ECO:0000256" key="3">
    <source>
        <dbReference type="ARBA" id="ARBA00022840"/>
    </source>
</evidence>
<dbReference type="Pfam" id="PF12399">
    <property type="entry name" value="BCA_ABC_TP_C"/>
    <property type="match status" value="1"/>
</dbReference>
<organism evidence="6">
    <name type="scientific">Thermogemmatispora argillosa</name>
    <dbReference type="NCBI Taxonomy" id="2045280"/>
    <lineage>
        <taxon>Bacteria</taxon>
        <taxon>Bacillati</taxon>
        <taxon>Chloroflexota</taxon>
        <taxon>Ktedonobacteria</taxon>
        <taxon>Thermogemmatisporales</taxon>
        <taxon>Thermogemmatisporaceae</taxon>
        <taxon>Thermogemmatispora</taxon>
    </lineage>
</organism>
<gene>
    <name evidence="6" type="ORF">KTA_39170</name>
</gene>
<dbReference type="AlphaFoldDB" id="A0A455T8B5"/>
<dbReference type="InterPro" id="IPR003439">
    <property type="entry name" value="ABC_transporter-like_ATP-bd"/>
</dbReference>
<dbReference type="Pfam" id="PF00005">
    <property type="entry name" value="ABC_tran"/>
    <property type="match status" value="1"/>
</dbReference>
<dbReference type="Gene3D" id="3.40.50.300">
    <property type="entry name" value="P-loop containing nucleotide triphosphate hydrolases"/>
    <property type="match status" value="1"/>
</dbReference>
<reference evidence="6" key="1">
    <citation type="submission" date="2018-12" db="EMBL/GenBank/DDBJ databases">
        <title>Novel natural products biosynthetic potential of the class Ktedonobacteria.</title>
        <authorList>
            <person name="Zheng Y."/>
            <person name="Saitou A."/>
            <person name="Wang C.M."/>
            <person name="Toyoda A."/>
            <person name="Minakuchi Y."/>
            <person name="Sekiguchi Y."/>
            <person name="Ueda K."/>
            <person name="Takano H."/>
            <person name="Sakai Y."/>
            <person name="Yokota A."/>
            <person name="Yabe S."/>
        </authorList>
    </citation>
    <scope>NUCLEOTIDE SEQUENCE</scope>
    <source>
        <strain evidence="6">A3-2</strain>
    </source>
</reference>
<dbReference type="GO" id="GO:1903806">
    <property type="term" value="P:L-isoleucine import across plasma membrane"/>
    <property type="evidence" value="ECO:0007669"/>
    <property type="project" value="TreeGrafter"/>
</dbReference>
<feature type="region of interest" description="Disordered" evidence="4">
    <location>
        <begin position="266"/>
        <end position="286"/>
    </location>
</feature>
<name>A0A455T8B5_9CHLR</name>
<dbReference type="PROSITE" id="PS50893">
    <property type="entry name" value="ABC_TRANSPORTER_2"/>
    <property type="match status" value="1"/>
</dbReference>
<feature type="compositionally biased region" description="Basic and acidic residues" evidence="4">
    <location>
        <begin position="277"/>
        <end position="286"/>
    </location>
</feature>
<keyword evidence="2" id="KW-0547">Nucleotide-binding</keyword>
<evidence type="ECO:0000313" key="6">
    <source>
        <dbReference type="EMBL" id="BBH95718.1"/>
    </source>
</evidence>
<proteinExistence type="predicted"/>